<dbReference type="EMBL" id="FTOO01000002">
    <property type="protein sequence ID" value="SIS62684.1"/>
    <property type="molecule type" value="Genomic_DNA"/>
</dbReference>
<reference evidence="2" key="1">
    <citation type="submission" date="2017-01" db="EMBL/GenBank/DDBJ databases">
        <authorList>
            <person name="Varghese N."/>
            <person name="Submissions S."/>
        </authorList>
    </citation>
    <scope>NUCLEOTIDE SEQUENCE [LARGE SCALE GENOMIC DNA]</scope>
    <source>
        <strain evidence="2">DSM 16176</strain>
    </source>
</reference>
<dbReference type="InterPro" id="IPR036563">
    <property type="entry name" value="MoaE_sf"/>
</dbReference>
<keyword evidence="2" id="KW-1185">Reference proteome</keyword>
<dbReference type="SUPFAM" id="SSF54285">
    <property type="entry name" value="MoaD/ThiS"/>
    <property type="match status" value="1"/>
</dbReference>
<protein>
    <submittedName>
        <fullName evidence="1">Molybdopterin synthase catalytic subunit</fullName>
    </submittedName>
</protein>
<dbReference type="Gene3D" id="3.90.1170.40">
    <property type="entry name" value="Molybdopterin biosynthesis MoaE subunit"/>
    <property type="match status" value="1"/>
</dbReference>
<dbReference type="AlphaFoldDB" id="A0A1N7KMB6"/>
<dbReference type="InterPro" id="IPR003749">
    <property type="entry name" value="ThiS/MoaD-like"/>
</dbReference>
<dbReference type="NCBIfam" id="TIGR01682">
    <property type="entry name" value="moaD"/>
    <property type="match status" value="1"/>
</dbReference>
<dbReference type="OrthoDB" id="9803224at2"/>
<accession>A0A1N7KMB6</accession>
<dbReference type="RefSeq" id="WP_076344801.1">
    <property type="nucleotide sequence ID" value="NZ_FTOO01000002.1"/>
</dbReference>
<name>A0A1N7KMB6_9BACL</name>
<dbReference type="Proteomes" id="UP000186156">
    <property type="component" value="Unassembled WGS sequence"/>
</dbReference>
<evidence type="ECO:0000313" key="2">
    <source>
        <dbReference type="Proteomes" id="UP000186156"/>
    </source>
</evidence>
<gene>
    <name evidence="1" type="ORF">SAMN05421799_10246</name>
</gene>
<dbReference type="PANTHER" id="PTHR23404">
    <property type="entry name" value="MOLYBDOPTERIN SYNTHASE RELATED"/>
    <property type="match status" value="1"/>
</dbReference>
<dbReference type="CDD" id="cd00754">
    <property type="entry name" value="Ubl_MoaD"/>
    <property type="match status" value="1"/>
</dbReference>
<dbReference type="InterPro" id="IPR003448">
    <property type="entry name" value="Mopterin_biosynth_MoaE"/>
</dbReference>
<dbReference type="GO" id="GO:0006777">
    <property type="term" value="P:Mo-molybdopterin cofactor biosynthetic process"/>
    <property type="evidence" value="ECO:0007669"/>
    <property type="project" value="InterPro"/>
</dbReference>
<dbReference type="InterPro" id="IPR016155">
    <property type="entry name" value="Mopterin_synth/thiamin_S_b"/>
</dbReference>
<dbReference type="SUPFAM" id="SSF54690">
    <property type="entry name" value="Molybdopterin synthase subunit MoaE"/>
    <property type="match status" value="1"/>
</dbReference>
<dbReference type="Pfam" id="PF02597">
    <property type="entry name" value="ThiS"/>
    <property type="match status" value="1"/>
</dbReference>
<sequence>MRVHIRLFANVKEIVKQDKLELDVPENATVSDVLGALADSHPELREALQSVMVAVNLELAHPETRVSADDEIALIPPVGGGEGDNAFVRITREPLDVAEAEALLSDAHHGGCVLFLGSVRAWTGTRQTDRIEYEAYEAMARVQLGQLVDEVEQEYEGVKALAWHRIGTLYPEDVAVICGAAHAHRKAAFEACQALIDRLKARAAIWKKEYFADGSSAWQPNP</sequence>
<dbReference type="STRING" id="252246.SAMN05421799_10246"/>
<organism evidence="1 2">
    <name type="scientific">Alicyclobacillus vulcanalis</name>
    <dbReference type="NCBI Taxonomy" id="252246"/>
    <lineage>
        <taxon>Bacteria</taxon>
        <taxon>Bacillati</taxon>
        <taxon>Bacillota</taxon>
        <taxon>Bacilli</taxon>
        <taxon>Bacillales</taxon>
        <taxon>Alicyclobacillaceae</taxon>
        <taxon>Alicyclobacillus</taxon>
    </lineage>
</organism>
<dbReference type="Pfam" id="PF02391">
    <property type="entry name" value="MoaE"/>
    <property type="match status" value="1"/>
</dbReference>
<proteinExistence type="predicted"/>
<dbReference type="CDD" id="cd00756">
    <property type="entry name" value="MoaE"/>
    <property type="match status" value="1"/>
</dbReference>
<dbReference type="InterPro" id="IPR012675">
    <property type="entry name" value="Beta-grasp_dom_sf"/>
</dbReference>
<dbReference type="Gene3D" id="3.10.20.30">
    <property type="match status" value="1"/>
</dbReference>
<evidence type="ECO:0000313" key="1">
    <source>
        <dbReference type="EMBL" id="SIS62684.1"/>
    </source>
</evidence>